<protein>
    <recommendedName>
        <fullName evidence="11">Methyl-accepting chemotaxis protein</fullName>
    </recommendedName>
</protein>
<evidence type="ECO:0000259" key="7">
    <source>
        <dbReference type="PROSITE" id="PS50111"/>
    </source>
</evidence>
<keyword evidence="10" id="KW-1185">Reference proteome</keyword>
<dbReference type="Pfam" id="PF00015">
    <property type="entry name" value="MCPsignal"/>
    <property type="match status" value="1"/>
</dbReference>
<dbReference type="PROSITE" id="PS50111">
    <property type="entry name" value="CHEMOTAXIS_TRANSDUC_2"/>
    <property type="match status" value="1"/>
</dbReference>
<dbReference type="PROSITE" id="PS50885">
    <property type="entry name" value="HAMP"/>
    <property type="match status" value="1"/>
</dbReference>
<dbReference type="CDD" id="cd06225">
    <property type="entry name" value="HAMP"/>
    <property type="match status" value="1"/>
</dbReference>
<sequence length="536" mass="55197">MSTDLHAPDLGGRRYSWYSRLPIAAKVAASGVLVALVAALLGMVALVQIDGLARTRAAEVGDAVPYITGLQEAALTAKAAANDERGYLLTGDPKFRDEVAGRFDKLAGLLDQAEEDALTPDEVSSVQTLREQLGAWQAALEVEFDLYESDPAAATAAALGPHRDLRKAYEGTFTGAQEAPLAALAAGEEFTGRVDTARASLGGLLAFALAVAALTSWRLTRRIRSAVASQVDGLTAIAEGDLTRRVPVTSGDEFGTMGASYNRACERLSGAMTGVAESAGSLVSTSGRLTDVSTEMDDAARTSSEQASAVAAAADQVSRNVQVVAAGAEEMSASIQEIAQTSSEAAKVAARATDVAARTNRQVARLGASSAEIGDVVKVITSIAEQTNLLALNATIEAARAGEAGKGFAVVAGEVKELAQETARATQDIASRVETIQQETGAAVQAIADIAGIITAINDHQMTIASAVEEQTATTNEMTRSVGEAATGSSEIAASITAIADAVHRTTGHIGLARSSAGDLADTSREMTDRIGAFSF</sequence>
<dbReference type="EMBL" id="BJYY01000012">
    <property type="protein sequence ID" value="GEO33922.1"/>
    <property type="molecule type" value="Genomic_DNA"/>
</dbReference>
<evidence type="ECO:0008006" key="11">
    <source>
        <dbReference type="Google" id="ProtNLM"/>
    </source>
</evidence>
<dbReference type="InterPro" id="IPR007891">
    <property type="entry name" value="CHASE3"/>
</dbReference>
<comment type="caution">
    <text evidence="9">The sequence shown here is derived from an EMBL/GenBank/DDBJ whole genome shotgun (WGS) entry which is preliminary data.</text>
</comment>
<organism evidence="9 10">
    <name type="scientific">Cellulomonas aerilata</name>
    <dbReference type="NCBI Taxonomy" id="515326"/>
    <lineage>
        <taxon>Bacteria</taxon>
        <taxon>Bacillati</taxon>
        <taxon>Actinomycetota</taxon>
        <taxon>Actinomycetes</taxon>
        <taxon>Micrococcales</taxon>
        <taxon>Cellulomonadaceae</taxon>
        <taxon>Cellulomonas</taxon>
    </lineage>
</organism>
<feature type="transmembrane region" description="Helical" evidence="6">
    <location>
        <begin position="199"/>
        <end position="219"/>
    </location>
</feature>
<dbReference type="GO" id="GO:0006935">
    <property type="term" value="P:chemotaxis"/>
    <property type="evidence" value="ECO:0007669"/>
    <property type="project" value="InterPro"/>
</dbReference>
<keyword evidence="1 6" id="KW-0812">Transmembrane</keyword>
<evidence type="ECO:0000313" key="9">
    <source>
        <dbReference type="EMBL" id="GEO33922.1"/>
    </source>
</evidence>
<evidence type="ECO:0000313" key="10">
    <source>
        <dbReference type="Proteomes" id="UP000321181"/>
    </source>
</evidence>
<dbReference type="SUPFAM" id="SSF58104">
    <property type="entry name" value="Methyl-accepting chemotaxis protein (MCP) signaling domain"/>
    <property type="match status" value="1"/>
</dbReference>
<dbReference type="GO" id="GO:0016020">
    <property type="term" value="C:membrane"/>
    <property type="evidence" value="ECO:0007669"/>
    <property type="project" value="InterPro"/>
</dbReference>
<proteinExistence type="inferred from homology"/>
<evidence type="ECO:0000256" key="6">
    <source>
        <dbReference type="SAM" id="Phobius"/>
    </source>
</evidence>
<gene>
    <name evidence="9" type="ORF">CAE01nite_16470</name>
</gene>
<evidence type="ECO:0000256" key="2">
    <source>
        <dbReference type="ARBA" id="ARBA00022989"/>
    </source>
</evidence>
<evidence type="ECO:0000256" key="4">
    <source>
        <dbReference type="ARBA" id="ARBA00029447"/>
    </source>
</evidence>
<keyword evidence="3 5" id="KW-0807">Transducer</keyword>
<dbReference type="GO" id="GO:0007165">
    <property type="term" value="P:signal transduction"/>
    <property type="evidence" value="ECO:0007669"/>
    <property type="project" value="UniProtKB-KW"/>
</dbReference>
<accession>A0A512DBR8</accession>
<feature type="domain" description="Methyl-accepting transducer" evidence="7">
    <location>
        <begin position="278"/>
        <end position="507"/>
    </location>
</feature>
<dbReference type="InterPro" id="IPR003660">
    <property type="entry name" value="HAMP_dom"/>
</dbReference>
<evidence type="ECO:0000259" key="8">
    <source>
        <dbReference type="PROSITE" id="PS50885"/>
    </source>
</evidence>
<dbReference type="Pfam" id="PF00672">
    <property type="entry name" value="HAMP"/>
    <property type="match status" value="1"/>
</dbReference>
<dbReference type="InterPro" id="IPR004090">
    <property type="entry name" value="Chemotax_Me-accpt_rcpt"/>
</dbReference>
<evidence type="ECO:0000256" key="5">
    <source>
        <dbReference type="PROSITE-ProRule" id="PRU00284"/>
    </source>
</evidence>
<keyword evidence="6" id="KW-0472">Membrane</keyword>
<reference evidence="9 10" key="1">
    <citation type="submission" date="2019-07" db="EMBL/GenBank/DDBJ databases">
        <title>Whole genome shotgun sequence of Cellulomonas aerilata NBRC 106308.</title>
        <authorList>
            <person name="Hosoyama A."/>
            <person name="Uohara A."/>
            <person name="Ohji S."/>
            <person name="Ichikawa N."/>
        </authorList>
    </citation>
    <scope>NUCLEOTIDE SEQUENCE [LARGE SCALE GENOMIC DNA]</scope>
    <source>
        <strain evidence="9 10">NBRC 106308</strain>
    </source>
</reference>
<evidence type="ECO:0000256" key="3">
    <source>
        <dbReference type="ARBA" id="ARBA00023224"/>
    </source>
</evidence>
<feature type="domain" description="HAMP" evidence="8">
    <location>
        <begin position="221"/>
        <end position="273"/>
    </location>
</feature>
<dbReference type="GO" id="GO:0004888">
    <property type="term" value="F:transmembrane signaling receptor activity"/>
    <property type="evidence" value="ECO:0007669"/>
    <property type="project" value="InterPro"/>
</dbReference>
<name>A0A512DBR8_9CELL</name>
<dbReference type="PANTHER" id="PTHR32089:SF112">
    <property type="entry name" value="LYSOZYME-LIKE PROTEIN-RELATED"/>
    <property type="match status" value="1"/>
</dbReference>
<dbReference type="PRINTS" id="PR00260">
    <property type="entry name" value="CHEMTRNSDUCR"/>
</dbReference>
<dbReference type="SMART" id="SM00304">
    <property type="entry name" value="HAMP"/>
    <property type="match status" value="1"/>
</dbReference>
<dbReference type="Pfam" id="PF05227">
    <property type="entry name" value="CHASE3"/>
    <property type="match status" value="1"/>
</dbReference>
<comment type="similarity">
    <text evidence="4">Belongs to the methyl-accepting chemotaxis (MCP) protein family.</text>
</comment>
<evidence type="ECO:0000256" key="1">
    <source>
        <dbReference type="ARBA" id="ARBA00022692"/>
    </source>
</evidence>
<dbReference type="SMART" id="SM00283">
    <property type="entry name" value="MA"/>
    <property type="match status" value="1"/>
</dbReference>
<dbReference type="Proteomes" id="UP000321181">
    <property type="component" value="Unassembled WGS sequence"/>
</dbReference>
<dbReference type="InterPro" id="IPR004089">
    <property type="entry name" value="MCPsignal_dom"/>
</dbReference>
<dbReference type="PANTHER" id="PTHR32089">
    <property type="entry name" value="METHYL-ACCEPTING CHEMOTAXIS PROTEIN MCPB"/>
    <property type="match status" value="1"/>
</dbReference>
<dbReference type="Gene3D" id="1.10.287.950">
    <property type="entry name" value="Methyl-accepting chemotaxis protein"/>
    <property type="match status" value="1"/>
</dbReference>
<feature type="transmembrane region" description="Helical" evidence="6">
    <location>
        <begin position="23"/>
        <end position="47"/>
    </location>
</feature>
<keyword evidence="2 6" id="KW-1133">Transmembrane helix</keyword>
<dbReference type="AlphaFoldDB" id="A0A512DBR8"/>
<dbReference type="RefSeq" id="WP_222595854.1">
    <property type="nucleotide sequence ID" value="NZ_BAAARM010000009.1"/>
</dbReference>